<evidence type="ECO:0000256" key="4">
    <source>
        <dbReference type="ARBA" id="ARBA00022729"/>
    </source>
</evidence>
<feature type="domain" description="Cadherin" evidence="18">
    <location>
        <begin position="1224"/>
        <end position="1331"/>
    </location>
</feature>
<evidence type="ECO:0000256" key="13">
    <source>
        <dbReference type="PROSITE-ProRule" id="PRU00076"/>
    </source>
</evidence>
<dbReference type="OrthoDB" id="6252479at2759"/>
<dbReference type="STRING" id="283909.R7UQ35"/>
<keyword evidence="6 12" id="KW-0106">Calcium</keyword>
<sequence length="4539" mass="499750">MSYNATILENSVAKTYISAEDKMGIYLPEAGLNIRYKVTGGDNSKMFRAEERIVGDFCFLLIRTRSWSQSVINRERQDVYRLSVKATAKQRNGPNWTTRTDVILRVLDANDLSPLFYPRSYDVSISEDTTLHSSVVQVTASDADVGINGEVYFSFLQRTDAFAIHPTSGLVTLTRPLSFIDQNIYELQVLAQDRGPSLGSGQKAPSRASLTIRVTEVNFFSPQIKLQQLPAVEEHGQVGTVYAILYVNDEDYGDNGEILSMEIVAGDPEGIFELKVTDPNKEFALQVAKILEEDSSPVEFNLTVEASDRGQPPRSTQKEVYVKLWDKNQHMPVFEHDEYSVSVEECIPPRTPLKFISAKNRDAAYSISQGNHLNWFTVDSRTGLLSVLHALDRETVDQVELVIAAQHRRHTASVNVTVLITDCNDNTPAFNSTAWPEVSVQEGAAIGSSVYQVHAMDADLADNGQVSYSLSNVNSVPFTIDHFTGEIKTKQVLDFETMRRVYSLVVRASDWGSPFRRESESILKVRLQDQNDNKPQFEKEDCSGYLSREAPVGTELLLVSAIDFDAGNIISYEIVSGNDDDCFDLVSSTGSLSTKCELTAWTQESHSVVITATDGVHTAEPMTVNISFVNNNRNLQLSNNDAKFMCRDTKVTEEYSELLRTAEQNNVESYGDLYANAMTTFSQNMHVPRFSSSTPSHITVAEDVALGEDILVLSAADEDHGYNSLLTFVISEGNVGHPFVVSTYGGRLQLQRALDRELRDSYTLNITVWDMGQPAKASYTLLDVRVIDVNDNAPQFQKMIYNVTIPENIDVNRTIVSVKAYDDDEGTNARVMYSILSDTKDFTISPDSGVIKVNQQLDRETIPWYELQVVASDGALEKPLSSTVLVSISLADINDNPPQFFPESYSIRIREDLPVGVVILTLTANDLDLGADGMVRYALIEGMDDKFEIDRLTGTIRIVNPLDFESKQLYNIIARARDRSTPALSTKCSISIEIVDVNENLYPPVFKDFVFQGRVKENQPPNTSVMRLVATDADTLQNPLASRADSQIVYTITGGSGMRRFTIDNSGVIRTHGILDRESQAHYWLRVVACDRGTVPLCSTVEVLVEVEDLNDNVPQTEFPVYEPMVPENSDAGHSVVNLEARDADDSKNNQLTYSIVSGDPQGFFSIDEKSGLITTTSRRLDREQQAEHILEVRISDNGVPSLSSTTRVVVKVTDVNDLAPQFTESVYRVRVPAMPQPTDDVDLFRVVAFDLDEGANADIDFSLKNMKNQNRFSIHPKTGMISSSKEFEAGTQYDITVQAVDNGDPQKVNQVRVFFSVVDRPVTSANPPRFNALEPVARVMEDDPVGTSSLIVGAEDDDGDKIWFSISDGNEDDTFSIDPENGNVLLAKALDWETRNEYNITVRITDMVFTAHTTVLIQVLDINDHAPQFSQSEYSVGVSESTPAGVDILTLEASDLDEDKRLFFTILSASDQSSIDKFKINSETGVITTRERLDREAASHHQLVVMVRDQGTPSKRSLARVVIVVNDHNDHHPEFVTSEVEGRVYGSAEIGTQVLTVLAVDRDHGHNAQLKYSIVSGNIGTAFSMDPSLGVLSVAKPLLPLGHNRYDLQVRAADGGAPSLSSTASVTVFVTTASNAAPRFHDDEYTVEIAENLPEMSFVASIQADSQSSVVYDIIRGNELGKFGINPSSGVIYSRDELDYEQNEFFNLTIKATNMARAWSSTLVLVHVVDENDNAPVFVMHAYSGNVSEASPEGSVVLDADNTPLVIKASDMDTNSNALLRYSIVEPEAAQLFDIDASTGSLKTKVTLDHEVAAVYEFSVQVQDSGVPSQSAMTAAQVTVHVMDINDSPPQFSEPEYSVRLLLPTYPNVLVSTVVAHDADTDVNTELLYSITEGNDLEHFALDPTEGTLRVVDSREMLDSYLLTIRVTDGLYDSTAQVKVSVDFTEDSGLSFSDHEYYAEIKENSTAVSRVAIVQASGHALNEHLTFSILNPSDMFSIGATSGVVTTAGKAFDREVQDEYTVVVEARDSSPSPRVAHVLLRVRVIDTNDNFPMFVNQPYMAIVSLDATRGQVVYQVKAIDRDIGENGQVAYSIIEGAAGLFSMQVDSGHIILDADLTLEHQNQQHKLTVEAHDRGAVPLSVQTTVSILVMSRATPSFDQPFYQVDISESLPIGSVAVTIHAQSPTGGKLIYSITAGDKYDEFGVHFSTVFDVDINGSITIADKLDYELITSYQLTVRATDIDTGSFAEAAVHINLQDENDHPPRFTSNAYTVTVSEVVAIGTPIITVTTTDRDSGVNALAHYELREEAEGGAMSNHFHIDTQQGTVFTKQRLDHEHYDQLSFLVIATDHGIPPLSSEVRVRVVITDMNDNPPRFDHPAYEVAISDLAERGQFVTSVMASDDDASDVGRLTYSIVGGNTKQTFMLDEFSGVLSLSNLRKPSLDERYLLNISVTDGVFTNFATVHISVDNSNLHDPVFLESYDIYIAENLPSDTFVAAVSASDEDRGDYGSVSYSIVSEEALDLFWIDETTGEIFTLEALDREKHPQHLVPVAATDGGGRMGYVTVIVNVADQGDSEPQFKLQEYKANVFADAEIGSVILKVEASDDDLGPNGDLVYALVDSGITPASEVLAIDPVSGEISVKERLASREHQLLQLFVRAQDQGSPPMHSDVPVAIYVIAEDDQPPYFEDNQPSYFIYENQEIGSIIATVTAHSNHSLKYSIIAGEKPESNNPERFLINNFGKIEVYDALDREVVDSVRLTIRAETETSPALVAETVVTVKIMDINDNPPVFESQHYAVTIMENAEIGSQVLRVEAHDADTGANSDLSYSYLIEDAQISNIFALDAESGQISTLVSLDREARDTYEFSVTASDRGSPPLSSVTLVKISVTDFNDNPPQFEQDEYEGAVNEDALPGTIILMVTSSDADLSPNNQVSYSIREGDPLGQFNVRHTGELYVNKQLDRERKFWYELTLVASDGAHVTSTQVFVSILDANDNAPVCEQASYQKIISEDVDTGSFLLRVSASDADEKGTRNSRIKFLLDGNHGNVFHMNERTGIISIKNSLDRETAPDYTLTVTAVDGGGLFCQSEVYIVVTDVNDNAPVFTQTEYTVGISEHAQKNTLLMRVSASDLDLGLYRKVNYALEDNGGLFKMDQESGIVSLNGELDREAVAQYNISVYAYDQGTVRLSSAAHLIVNVLDENDNPPEFERSVYLESIPEDAAVGSSLLQVTATSLDTGINAQMTYTISEDNALLNLETFSMDPESGILRHQKPLDYETVREYSLTVLATDGGEPPLTASATLNINVTDCNDQAPIFDQSVYRLTIPENTRVGQSILKVSATDLDSAAYAVISYAIGSGDDLGQFEVNAPDGVISVAQPLDRESLSHYSLVILATDTGATVLTGTATLFINLTDVNDCPPRFTMDNFTAVVQEDLPLATSILQMKVTDDDLDPNRGPFTFDIVDGNQDNSFRIDGNHWLITAAQFNRQIQDTFNLTIRAFDHGSPTLYTDTEISVKVIEESAFPPIATPLTATISVFDCEFNGGFIGRVKALDSDIYDRLQFGLVPSEYSTFFAIDQSDGTLRATESLDNGEYTLNVSVSDGKHVVHTTAQLTVLCISEDMASNSVVMRFHYLLPEEFLSVHMHSFLVALKSELSVRTKDIHVLSVQLASDTVVAPRSRRDTDSDLDVLVAVQKSQNKFYRGNALRRRLQQAQNSIEKAMGVEINDIFNDVCEKDTCTMGKCETEIHILPEMFPIVTDEQSFVTARHNLGWYCDCQSGYGGLTCDEQVQLCSPNPCPPYEQCSEGPDGSTYRCECPEGKKGPKCQETVDDVCRDASCRADKPLTFSGNSYVRWRLTVPMERRLSLGLEIKTVQSNARLMHAVGRVDYSILELVDGHVQYRFDCGSGEGLARADTVAINDGYWHSVAVERTSRTVHIIIDGKLSGEGSAPGTNDVLNLDSNDVFFGAEVRVLSQDYEDTKRGFVGCMNHVKVEGVELPLSGGASVGILQNYKDIEFHCRGTYIPGVCSSSPCENGGSCLPLGDEHFMCQCRNRFSGARCEMDNNPCASNPCLHGGSCTNLVNDYLCNCPGRLKGKRCQQNVYCDPNPCKHGAACKDGLNVAICECPPGLQGIFCEHDVDECEQSPCQNGGECHNLHGSFFCNCSTAVSGTLCEEVDLPSIKSSGMNINMDEIFGIIGVAAALIVIAFIFVLVVCLRKRAKRQQESHSSKRDVKTDYPYNYDKLDPQGQPNIPMGAESSQRSPRPPPVPNRPVSYTPSVGDSVNTLNHYNNFDSLRNYGSAADELESLGTMRQPIEIPEFLQNVDADKPLSHAGSPAPIRSLPPPPPYESPADANVCTQNGCYLVLPNANEVVICAPRSGEEEQGYHWDTSDWNPSNPLRKIALVPSKSVPDDPRLATSRDSNLHIAQDEYEMTDCNDDVDSEYVGDSEPSFEEILALQGELNFGDEEAEAAPPRSYSLHPNQYLPQYNISQGSQSQDQQNANYGENLKLRTTCPCRWEVTRQMRHCLMRRRKASVTLRTVRQI</sequence>
<dbReference type="FunFam" id="2.60.40.60:FF:000015">
    <property type="entry name" value="FAT atypical cadherin 1"/>
    <property type="match status" value="2"/>
</dbReference>
<proteinExistence type="predicted"/>
<keyword evidence="21" id="KW-1185">Reference proteome</keyword>
<dbReference type="FunFam" id="2.60.40.60:FF:000066">
    <property type="entry name" value="FAT atypical cadherin 1"/>
    <property type="match status" value="1"/>
</dbReference>
<evidence type="ECO:0000259" key="16">
    <source>
        <dbReference type="PROSITE" id="PS50025"/>
    </source>
</evidence>
<evidence type="ECO:0000256" key="6">
    <source>
        <dbReference type="ARBA" id="ARBA00022837"/>
    </source>
</evidence>
<feature type="domain" description="Laminin G" evidence="16">
    <location>
        <begin position="3837"/>
        <end position="4014"/>
    </location>
</feature>
<feature type="domain" description="Cadherin" evidence="18">
    <location>
        <begin position="2376"/>
        <end position="2477"/>
    </location>
</feature>
<feature type="region of interest" description="Disordered" evidence="14">
    <location>
        <begin position="4322"/>
        <end position="4342"/>
    </location>
</feature>
<dbReference type="Proteomes" id="UP000014760">
    <property type="component" value="Unassembled WGS sequence"/>
</dbReference>
<feature type="domain" description="Cadherin" evidence="18">
    <location>
        <begin position="1854"/>
        <end position="1953"/>
    </location>
</feature>
<reference evidence="20" key="3">
    <citation type="submission" date="2015-06" db="UniProtKB">
        <authorList>
            <consortium name="EnsemblMetazoa"/>
        </authorList>
    </citation>
    <scope>IDENTIFICATION</scope>
</reference>
<feature type="domain" description="EGF-like" evidence="17">
    <location>
        <begin position="4019"/>
        <end position="4056"/>
    </location>
</feature>
<dbReference type="SMART" id="SM00112">
    <property type="entry name" value="CA"/>
    <property type="match status" value="34"/>
</dbReference>
<feature type="domain" description="Cadherin" evidence="18">
    <location>
        <begin position="2159"/>
        <end position="2266"/>
    </location>
</feature>
<evidence type="ECO:0000259" key="17">
    <source>
        <dbReference type="PROSITE" id="PS50026"/>
    </source>
</evidence>
<dbReference type="FunFam" id="2.60.40.60:FF:000100">
    <property type="entry name" value="protocadherin Fat 2"/>
    <property type="match status" value="1"/>
</dbReference>
<feature type="domain" description="Cadherin" evidence="18">
    <location>
        <begin position="2267"/>
        <end position="2375"/>
    </location>
</feature>
<feature type="domain" description="EGF-like" evidence="17">
    <location>
        <begin position="4095"/>
        <end position="4131"/>
    </location>
</feature>
<keyword evidence="9 15" id="KW-0472">Membrane</keyword>
<feature type="compositionally biased region" description="Basic and acidic residues" evidence="14">
    <location>
        <begin position="4220"/>
        <end position="4230"/>
    </location>
</feature>
<evidence type="ECO:0000256" key="11">
    <source>
        <dbReference type="ARBA" id="ARBA00023180"/>
    </source>
</evidence>
<dbReference type="FunFam" id="2.60.40.60:FF:000051">
    <property type="entry name" value="FAT atypical cadherin 1"/>
    <property type="match status" value="1"/>
</dbReference>
<dbReference type="PRINTS" id="PR00205">
    <property type="entry name" value="CADHERIN"/>
</dbReference>
<keyword evidence="3 15" id="KW-0812">Transmembrane</keyword>
<feature type="domain" description="Cadherin" evidence="18">
    <location>
        <begin position="432"/>
        <end position="537"/>
    </location>
</feature>
<feature type="transmembrane region" description="Helical" evidence="15">
    <location>
        <begin position="4188"/>
        <end position="4211"/>
    </location>
</feature>
<evidence type="ECO:0000256" key="1">
    <source>
        <dbReference type="ARBA" id="ARBA00004167"/>
    </source>
</evidence>
<accession>R7UQ35</accession>
<dbReference type="OMA" id="YSSLYYE"/>
<dbReference type="EMBL" id="AMQN01006822">
    <property type="status" value="NOT_ANNOTATED_CDS"/>
    <property type="molecule type" value="Genomic_DNA"/>
</dbReference>
<evidence type="ECO:0000256" key="5">
    <source>
        <dbReference type="ARBA" id="ARBA00022737"/>
    </source>
</evidence>
<dbReference type="CDD" id="cd00054">
    <property type="entry name" value="EGF_CA"/>
    <property type="match status" value="5"/>
</dbReference>
<feature type="domain" description="Cadherin" evidence="18">
    <location>
        <begin position="3315"/>
        <end position="3419"/>
    </location>
</feature>
<reference evidence="19 21" key="2">
    <citation type="journal article" date="2013" name="Nature">
        <title>Insights into bilaterian evolution from three spiralian genomes.</title>
        <authorList>
            <person name="Simakov O."/>
            <person name="Marletaz F."/>
            <person name="Cho S.J."/>
            <person name="Edsinger-Gonzales E."/>
            <person name="Havlak P."/>
            <person name="Hellsten U."/>
            <person name="Kuo D.H."/>
            <person name="Larsson T."/>
            <person name="Lv J."/>
            <person name="Arendt D."/>
            <person name="Savage R."/>
            <person name="Osoegawa K."/>
            <person name="de Jong P."/>
            <person name="Grimwood J."/>
            <person name="Chapman J.A."/>
            <person name="Shapiro H."/>
            <person name="Aerts A."/>
            <person name="Otillar R.P."/>
            <person name="Terry A.Y."/>
            <person name="Boore J.L."/>
            <person name="Grigoriev I.V."/>
            <person name="Lindberg D.R."/>
            <person name="Seaver E.C."/>
            <person name="Weisblat D.A."/>
            <person name="Putnam N.H."/>
            <person name="Rokhsar D.S."/>
        </authorList>
    </citation>
    <scope>NUCLEOTIDE SEQUENCE</scope>
    <source>
        <strain evidence="19 21">I ESC-2004</strain>
    </source>
</reference>
<feature type="domain" description="Cadherin" evidence="18">
    <location>
        <begin position="3"/>
        <end position="116"/>
    </location>
</feature>
<feature type="domain" description="EGF-like" evidence="17">
    <location>
        <begin position="4133"/>
        <end position="4169"/>
    </location>
</feature>
<feature type="domain" description="Cadherin" evidence="18">
    <location>
        <begin position="2056"/>
        <end position="2158"/>
    </location>
</feature>
<dbReference type="FunFam" id="2.60.40.60:FF:000059">
    <property type="entry name" value="FAT atypical cadherin 3"/>
    <property type="match status" value="1"/>
</dbReference>
<feature type="domain" description="EGF-like" evidence="17">
    <location>
        <begin position="3784"/>
        <end position="3822"/>
    </location>
</feature>
<dbReference type="FunFam" id="2.60.40.60:FF:000039">
    <property type="entry name" value="FAT atypical cadherin 3"/>
    <property type="match status" value="1"/>
</dbReference>
<dbReference type="Gene3D" id="2.10.25.10">
    <property type="entry name" value="Laminin"/>
    <property type="match status" value="5"/>
</dbReference>
<dbReference type="FunFam" id="2.60.40.60:FF:000165">
    <property type="entry name" value="FAT atypical cadherin 3"/>
    <property type="match status" value="1"/>
</dbReference>
<evidence type="ECO:0000256" key="9">
    <source>
        <dbReference type="ARBA" id="ARBA00023136"/>
    </source>
</evidence>
<dbReference type="PROSITE" id="PS50026">
    <property type="entry name" value="EGF_3"/>
    <property type="match status" value="5"/>
</dbReference>
<feature type="domain" description="Cadherin" evidence="18">
    <location>
        <begin position="3420"/>
        <end position="3524"/>
    </location>
</feature>
<feature type="domain" description="Cadherin" evidence="18">
    <location>
        <begin position="117"/>
        <end position="224"/>
    </location>
</feature>
<dbReference type="GO" id="GO:0007156">
    <property type="term" value="P:homophilic cell adhesion via plasma membrane adhesion molecules"/>
    <property type="evidence" value="ECO:0007669"/>
    <property type="project" value="InterPro"/>
</dbReference>
<evidence type="ECO:0000256" key="2">
    <source>
        <dbReference type="ARBA" id="ARBA00022536"/>
    </source>
</evidence>
<dbReference type="InterPro" id="IPR000152">
    <property type="entry name" value="EGF-type_Asp/Asn_hydroxyl_site"/>
</dbReference>
<dbReference type="HOGENOM" id="CLU_000042_2_0_1"/>
<keyword evidence="4" id="KW-0732">Signal</keyword>
<evidence type="ECO:0000256" key="3">
    <source>
        <dbReference type="ARBA" id="ARBA00022692"/>
    </source>
</evidence>
<dbReference type="PANTHER" id="PTHR24026:SF136">
    <property type="entry name" value="PROTOCADHERIN-23"/>
    <property type="match status" value="1"/>
</dbReference>
<dbReference type="FunFam" id="2.60.40.60:FF:000275">
    <property type="entry name" value="Si:dkey-30k22.7"/>
    <property type="match status" value="1"/>
</dbReference>
<dbReference type="EMBL" id="KB299236">
    <property type="protein sequence ID" value="ELU08218.1"/>
    <property type="molecule type" value="Genomic_DNA"/>
</dbReference>
<feature type="domain" description="Cadherin" evidence="18">
    <location>
        <begin position="232"/>
        <end position="334"/>
    </location>
</feature>
<feature type="domain" description="Cadherin" evidence="18">
    <location>
        <begin position="1431"/>
        <end position="1536"/>
    </location>
</feature>
<dbReference type="FunFam" id="2.60.40.60:FF:000021">
    <property type="entry name" value="FAT atypical cadherin 1"/>
    <property type="match status" value="3"/>
</dbReference>
<dbReference type="FunFam" id="2.60.40.60:FF:000032">
    <property type="entry name" value="FAT atypical cadherin 1"/>
    <property type="match status" value="1"/>
</dbReference>
<dbReference type="PANTHER" id="PTHR24026">
    <property type="entry name" value="FAT ATYPICAL CADHERIN-RELATED"/>
    <property type="match status" value="1"/>
</dbReference>
<reference evidence="21" key="1">
    <citation type="submission" date="2012-12" db="EMBL/GenBank/DDBJ databases">
        <authorList>
            <person name="Hellsten U."/>
            <person name="Grimwood J."/>
            <person name="Chapman J.A."/>
            <person name="Shapiro H."/>
            <person name="Aerts A."/>
            <person name="Otillar R.P."/>
            <person name="Terry A.Y."/>
            <person name="Boore J.L."/>
            <person name="Simakov O."/>
            <person name="Marletaz F."/>
            <person name="Cho S.-J."/>
            <person name="Edsinger-Gonzales E."/>
            <person name="Havlak P."/>
            <person name="Kuo D.-H."/>
            <person name="Larsson T."/>
            <person name="Lv J."/>
            <person name="Arendt D."/>
            <person name="Savage R."/>
            <person name="Osoegawa K."/>
            <person name="de Jong P."/>
            <person name="Lindberg D.R."/>
            <person name="Seaver E.C."/>
            <person name="Weisblat D.A."/>
            <person name="Putnam N.H."/>
            <person name="Grigoriev I.V."/>
            <person name="Rokhsar D.S."/>
        </authorList>
    </citation>
    <scope>NUCLEOTIDE SEQUENCE</scope>
    <source>
        <strain evidence="21">I ESC-2004</strain>
    </source>
</reference>
<dbReference type="PROSITE" id="PS00010">
    <property type="entry name" value="ASX_HYDROXYL"/>
    <property type="match status" value="2"/>
</dbReference>
<dbReference type="SMART" id="SM00282">
    <property type="entry name" value="LamG"/>
    <property type="match status" value="1"/>
</dbReference>
<dbReference type="PROSITE" id="PS50025">
    <property type="entry name" value="LAM_G_DOMAIN"/>
    <property type="match status" value="1"/>
</dbReference>
<dbReference type="Pfam" id="PF02210">
    <property type="entry name" value="Laminin_G_2"/>
    <property type="match status" value="1"/>
</dbReference>
<dbReference type="FunFam" id="2.60.40.60:FF:000058">
    <property type="entry name" value="FAT atypical cadherin 3"/>
    <property type="match status" value="1"/>
</dbReference>
<evidence type="ECO:0000313" key="20">
    <source>
        <dbReference type="EnsemblMetazoa" id="CapteP222745"/>
    </source>
</evidence>
<feature type="domain" description="Cadherin" evidence="18">
    <location>
        <begin position="2580"/>
        <end position="2687"/>
    </location>
</feature>
<dbReference type="InterPro" id="IPR013320">
    <property type="entry name" value="ConA-like_dom_sf"/>
</dbReference>
<keyword evidence="10 13" id="KW-1015">Disulfide bond</keyword>
<feature type="domain" description="Cadherin" evidence="18">
    <location>
        <begin position="692"/>
        <end position="796"/>
    </location>
</feature>
<dbReference type="FunCoup" id="R7UQ35">
    <property type="interactions" value="300"/>
</dbReference>
<evidence type="ECO:0000259" key="18">
    <source>
        <dbReference type="PROSITE" id="PS50268"/>
    </source>
</evidence>
<dbReference type="FunFam" id="2.60.40.60:FF:000061">
    <property type="entry name" value="FAT atypical cadherin 3"/>
    <property type="match status" value="2"/>
</dbReference>
<feature type="domain" description="Cadherin" evidence="18">
    <location>
        <begin position="1954"/>
        <end position="2055"/>
    </location>
</feature>
<feature type="domain" description="Cadherin" evidence="18">
    <location>
        <begin position="1007"/>
        <end position="1117"/>
    </location>
</feature>
<dbReference type="InterPro" id="IPR015919">
    <property type="entry name" value="Cadherin-like_sf"/>
</dbReference>
<keyword evidence="7" id="KW-0130">Cell adhesion</keyword>
<protein>
    <submittedName>
        <fullName evidence="19 20">Uncharacterized protein</fullName>
    </submittedName>
</protein>
<dbReference type="PROSITE" id="PS50268">
    <property type="entry name" value="CADHERIN_2"/>
    <property type="match status" value="34"/>
</dbReference>
<feature type="disulfide bond" evidence="13">
    <location>
        <begin position="4046"/>
        <end position="4055"/>
    </location>
</feature>
<dbReference type="PROSITE" id="PS01187">
    <property type="entry name" value="EGF_CA"/>
    <property type="match status" value="1"/>
</dbReference>
<dbReference type="PROSITE" id="PS00232">
    <property type="entry name" value="CADHERIN_1"/>
    <property type="match status" value="12"/>
</dbReference>
<dbReference type="FunFam" id="2.60.40.60:FF:000041">
    <property type="entry name" value="FAT atypical cadherin 1"/>
    <property type="match status" value="1"/>
</dbReference>
<feature type="disulfide bond" evidence="13">
    <location>
        <begin position="3812"/>
        <end position="3821"/>
    </location>
</feature>
<keyword evidence="11" id="KW-0325">Glycoprotein</keyword>
<keyword evidence="5" id="KW-0677">Repeat</keyword>
<evidence type="ECO:0000256" key="15">
    <source>
        <dbReference type="SAM" id="Phobius"/>
    </source>
</evidence>
<dbReference type="InterPro" id="IPR000742">
    <property type="entry name" value="EGF"/>
</dbReference>
<feature type="domain" description="Cadherin" evidence="18">
    <location>
        <begin position="901"/>
        <end position="1006"/>
    </location>
</feature>
<evidence type="ECO:0000256" key="8">
    <source>
        <dbReference type="ARBA" id="ARBA00022989"/>
    </source>
</evidence>
<feature type="domain" description="Cadherin" evidence="18">
    <location>
        <begin position="2792"/>
        <end position="2898"/>
    </location>
</feature>
<feature type="domain" description="Cadherin" evidence="18">
    <location>
        <begin position="2688"/>
        <end position="2791"/>
    </location>
</feature>
<dbReference type="CDD" id="cd11304">
    <property type="entry name" value="Cadherin_repeat"/>
    <property type="match status" value="34"/>
</dbReference>
<feature type="domain" description="Cadherin" evidence="18">
    <location>
        <begin position="2899"/>
        <end position="2999"/>
    </location>
</feature>
<feature type="region of interest" description="Disordered" evidence="14">
    <location>
        <begin position="4463"/>
        <end position="4495"/>
    </location>
</feature>
<dbReference type="FunFam" id="2.10.25.10:FF:000472">
    <property type="entry name" value="Uncharacterized protein, isoform A"/>
    <property type="match status" value="1"/>
</dbReference>
<evidence type="ECO:0000256" key="7">
    <source>
        <dbReference type="ARBA" id="ARBA00022889"/>
    </source>
</evidence>
<dbReference type="InterPro" id="IPR001791">
    <property type="entry name" value="Laminin_G"/>
</dbReference>
<feature type="domain" description="Cadherin" evidence="18">
    <location>
        <begin position="797"/>
        <end position="900"/>
    </location>
</feature>
<dbReference type="SMART" id="SM00179">
    <property type="entry name" value="EGF_CA"/>
    <property type="match status" value="4"/>
</dbReference>
<feature type="domain" description="Cadherin" evidence="18">
    <location>
        <begin position="546"/>
        <end position="644"/>
    </location>
</feature>
<feature type="compositionally biased region" description="Polar residues" evidence="14">
    <location>
        <begin position="4474"/>
        <end position="4495"/>
    </location>
</feature>
<feature type="domain" description="Cadherin" evidence="18">
    <location>
        <begin position="3207"/>
        <end position="3314"/>
    </location>
</feature>
<dbReference type="Pfam" id="PF00028">
    <property type="entry name" value="Cadherin"/>
    <property type="match status" value="31"/>
</dbReference>
<dbReference type="FunFam" id="2.60.40.60:FF:000064">
    <property type="entry name" value="FAT atypical cadherin 1"/>
    <property type="match status" value="1"/>
</dbReference>
<feature type="domain" description="EGF-like" evidence="17">
    <location>
        <begin position="4058"/>
        <end position="4094"/>
    </location>
</feature>
<feature type="domain" description="Cadherin" evidence="18">
    <location>
        <begin position="1537"/>
        <end position="1641"/>
    </location>
</feature>
<dbReference type="GO" id="GO:0005509">
    <property type="term" value="F:calcium ion binding"/>
    <property type="evidence" value="ECO:0007669"/>
    <property type="project" value="UniProtKB-UniRule"/>
</dbReference>
<feature type="domain" description="Cadherin" evidence="18">
    <location>
        <begin position="1642"/>
        <end position="1739"/>
    </location>
</feature>
<feature type="region of interest" description="Disordered" evidence="14">
    <location>
        <begin position="4220"/>
        <end position="4275"/>
    </location>
</feature>
<feature type="disulfide bond" evidence="13">
    <location>
        <begin position="4121"/>
        <end position="4130"/>
    </location>
</feature>
<evidence type="ECO:0000256" key="10">
    <source>
        <dbReference type="ARBA" id="ARBA00023157"/>
    </source>
</evidence>
<dbReference type="InterPro" id="IPR001881">
    <property type="entry name" value="EGF-like_Ca-bd_dom"/>
</dbReference>
<feature type="domain" description="Cadherin" evidence="18">
    <location>
        <begin position="1332"/>
        <end position="1430"/>
    </location>
</feature>
<feature type="domain" description="Cadherin" evidence="18">
    <location>
        <begin position="1740"/>
        <end position="1853"/>
    </location>
</feature>
<feature type="domain" description="Cadherin" evidence="18">
    <location>
        <begin position="3104"/>
        <end position="3206"/>
    </location>
</feature>
<feature type="disulfide bond" evidence="13">
    <location>
        <begin position="4084"/>
        <end position="4093"/>
    </location>
</feature>
<feature type="disulfide bond" evidence="13">
    <location>
        <begin position="4159"/>
        <end position="4168"/>
    </location>
</feature>
<keyword evidence="8 15" id="KW-1133">Transmembrane helix</keyword>
<dbReference type="FunFam" id="2.60.40.60:FF:000053">
    <property type="entry name" value="FAT atypical cadherin 3"/>
    <property type="match status" value="1"/>
</dbReference>
<dbReference type="FunFam" id="2.60.40.60:FF:000020">
    <property type="entry name" value="Dachsous cadherin-related 1b"/>
    <property type="match status" value="2"/>
</dbReference>
<dbReference type="InterPro" id="IPR018097">
    <property type="entry name" value="EGF_Ca-bd_CS"/>
</dbReference>
<name>R7UQ35_CAPTE</name>
<comment type="subcellular location">
    <subcellularLocation>
        <location evidence="1">Membrane</location>
        <topology evidence="1">Single-pass membrane protein</topology>
    </subcellularLocation>
</comment>
<dbReference type="SMART" id="SM00181">
    <property type="entry name" value="EGF"/>
    <property type="match status" value="6"/>
</dbReference>
<dbReference type="FunFam" id="2.60.40.60:FF:000067">
    <property type="entry name" value="FAT atypical cadherin 1"/>
    <property type="match status" value="1"/>
</dbReference>
<evidence type="ECO:0000313" key="19">
    <source>
        <dbReference type="EMBL" id="ELU08218.1"/>
    </source>
</evidence>
<dbReference type="EnsemblMetazoa" id="CapteT222745">
    <property type="protein sequence ID" value="CapteP222745"/>
    <property type="gene ID" value="CapteG222745"/>
</dbReference>
<feature type="domain" description="Cadherin" evidence="18">
    <location>
        <begin position="3000"/>
        <end position="3103"/>
    </location>
</feature>
<dbReference type="Gene3D" id="2.60.40.60">
    <property type="entry name" value="Cadherins"/>
    <property type="match status" value="34"/>
</dbReference>
<dbReference type="InterPro" id="IPR002126">
    <property type="entry name" value="Cadherin-like_dom"/>
</dbReference>
<feature type="domain" description="Cadherin" evidence="18">
    <location>
        <begin position="335"/>
        <end position="430"/>
    </location>
</feature>
<dbReference type="InterPro" id="IPR020894">
    <property type="entry name" value="Cadherin_CS"/>
</dbReference>
<feature type="domain" description="Cadherin" evidence="18">
    <location>
        <begin position="2477"/>
        <end position="2579"/>
    </location>
</feature>
<comment type="caution">
    <text evidence="13">Lacks conserved residue(s) required for the propagation of feature annotation.</text>
</comment>
<dbReference type="SUPFAM" id="SSF57196">
    <property type="entry name" value="EGF/Laminin"/>
    <property type="match status" value="4"/>
</dbReference>
<dbReference type="PROSITE" id="PS00022">
    <property type="entry name" value="EGF_1"/>
    <property type="match status" value="5"/>
</dbReference>
<dbReference type="Pfam" id="PF00008">
    <property type="entry name" value="EGF"/>
    <property type="match status" value="3"/>
</dbReference>
<dbReference type="FunFam" id="2.60.40.60:FF:000024">
    <property type="entry name" value="FAT atypical cadherin 3"/>
    <property type="match status" value="2"/>
</dbReference>
<dbReference type="FunFam" id="2.60.40.60:FF:000080">
    <property type="entry name" value="FAT atypical cadherin 1"/>
    <property type="match status" value="2"/>
</dbReference>
<dbReference type="Gene3D" id="2.60.120.200">
    <property type="match status" value="1"/>
</dbReference>
<feature type="domain" description="Cadherin" evidence="18">
    <location>
        <begin position="3525"/>
        <end position="3635"/>
    </location>
</feature>
<feature type="disulfide bond" evidence="13">
    <location>
        <begin position="3793"/>
        <end position="3810"/>
    </location>
</feature>
<dbReference type="GO" id="GO:0005886">
    <property type="term" value="C:plasma membrane"/>
    <property type="evidence" value="ECO:0007669"/>
    <property type="project" value="InterPro"/>
</dbReference>
<evidence type="ECO:0000313" key="21">
    <source>
        <dbReference type="Proteomes" id="UP000014760"/>
    </source>
</evidence>
<evidence type="ECO:0000256" key="14">
    <source>
        <dbReference type="SAM" id="MobiDB-lite"/>
    </source>
</evidence>
<gene>
    <name evidence="19" type="ORF">CAPTEDRAFT_222745</name>
</gene>
<dbReference type="FunFam" id="2.60.40.60:FF:000026">
    <property type="entry name" value="FAT atypical cadherin 1"/>
    <property type="match status" value="2"/>
</dbReference>
<dbReference type="CDD" id="cd00110">
    <property type="entry name" value="LamG"/>
    <property type="match status" value="1"/>
</dbReference>
<evidence type="ECO:0000256" key="12">
    <source>
        <dbReference type="PROSITE-ProRule" id="PRU00043"/>
    </source>
</evidence>
<dbReference type="SUPFAM" id="SSF49313">
    <property type="entry name" value="Cadherin-like"/>
    <property type="match status" value="34"/>
</dbReference>
<feature type="domain" description="Cadherin" evidence="18">
    <location>
        <begin position="1118"/>
        <end position="1223"/>
    </location>
</feature>
<dbReference type="FunFam" id="2.60.40.60:FF:000084">
    <property type="entry name" value="FAT atypical cadherin 3"/>
    <property type="match status" value="1"/>
</dbReference>
<dbReference type="SUPFAM" id="SSF49899">
    <property type="entry name" value="Concanavalin A-like lectins/glucanases"/>
    <property type="match status" value="1"/>
</dbReference>
<dbReference type="FunFam" id="2.60.40.60:FF:000037">
    <property type="entry name" value="FAT atypical cadherin 1"/>
    <property type="match status" value="1"/>
</dbReference>
<organism evidence="19">
    <name type="scientific">Capitella teleta</name>
    <name type="common">Polychaete worm</name>
    <dbReference type="NCBI Taxonomy" id="283909"/>
    <lineage>
        <taxon>Eukaryota</taxon>
        <taxon>Metazoa</taxon>
        <taxon>Spiralia</taxon>
        <taxon>Lophotrochozoa</taxon>
        <taxon>Annelida</taxon>
        <taxon>Polychaeta</taxon>
        <taxon>Sedentaria</taxon>
        <taxon>Scolecida</taxon>
        <taxon>Capitellidae</taxon>
        <taxon>Capitella</taxon>
    </lineage>
</organism>
<keyword evidence="2 13" id="KW-0245">EGF-like domain</keyword>